<dbReference type="eggNOG" id="ENOG502QUVH">
    <property type="taxonomic scope" value="Eukaryota"/>
</dbReference>
<dbReference type="InterPro" id="IPR036047">
    <property type="entry name" value="F-box-like_dom_sf"/>
</dbReference>
<sequence>MEETTATKRPSLNSSTQTLITLGDSLPTLPFELIIEILSRLPVKFLIQLQCVCKSWKSLISDPKFAKMHLRMSTTRHLVVLTLTKPSRSLIVKTYPLSSLFTEITATATQLAYPLNNDNQFEFIVGSCHGILCFAIDQSVALLWNPSIRKFTKLPSLEYPCRLGCYTIYAFGYDHFSDTYKVVSVSCYRSFNLTDCFFKTKVKIHTLGTNSWRRIQDFPTGVPFEFDESGKFVNGTINWLASTNSSSLWVIVSLNLKDECYQELLLPDYGGVDVVTLTIGVLSDCLCILSYSDTFSDVWLMKEYGNKDSWTNSFRVPFMEGVGSPYTKALYVSEDDQVLLECDSKLVTYNSSHGTFKTPRIQNIKGWMVPEIYQESLISPCFQQ</sequence>
<dbReference type="InterPro" id="IPR017451">
    <property type="entry name" value="F-box-assoc_interact_dom"/>
</dbReference>
<dbReference type="Pfam" id="PF00646">
    <property type="entry name" value="F-box"/>
    <property type="match status" value="1"/>
</dbReference>
<proteinExistence type="predicted"/>
<dbReference type="OrthoDB" id="591557at2759"/>
<feature type="domain" description="F-box" evidence="1">
    <location>
        <begin position="23"/>
        <end position="68"/>
    </location>
</feature>
<dbReference type="InterPro" id="IPR001810">
    <property type="entry name" value="F-box_dom"/>
</dbReference>
<dbReference type="Gene3D" id="1.20.1280.50">
    <property type="match status" value="1"/>
</dbReference>
<dbReference type="InterPro" id="IPR013187">
    <property type="entry name" value="F-box-assoc_dom_typ3"/>
</dbReference>
<name>A0A1S2XD40_CICAR</name>
<reference evidence="2" key="1">
    <citation type="journal article" date="2013" name="Nat. Biotechnol.">
        <title>Draft genome sequence of chickpea (Cicer arietinum) provides a resource for trait improvement.</title>
        <authorList>
            <person name="Varshney R.K."/>
            <person name="Song C."/>
            <person name="Saxena R.K."/>
            <person name="Azam S."/>
            <person name="Yu S."/>
            <person name="Sharpe A.G."/>
            <person name="Cannon S."/>
            <person name="Baek J."/>
            <person name="Rosen B.D."/>
            <person name="Tar'an B."/>
            <person name="Millan T."/>
            <person name="Zhang X."/>
            <person name="Ramsay L.D."/>
            <person name="Iwata A."/>
            <person name="Wang Y."/>
            <person name="Nelson W."/>
            <person name="Farmer A.D."/>
            <person name="Gaur P.M."/>
            <person name="Soderlund C."/>
            <person name="Penmetsa R.V."/>
            <person name="Xu C."/>
            <person name="Bharti A.K."/>
            <person name="He W."/>
            <person name="Winter P."/>
            <person name="Zhao S."/>
            <person name="Hane J.K."/>
            <person name="Carrasquilla-Garcia N."/>
            <person name="Condie J.A."/>
            <person name="Upadhyaya H.D."/>
            <person name="Luo M.C."/>
            <person name="Thudi M."/>
            <person name="Gowda C.L."/>
            <person name="Singh N.P."/>
            <person name="Lichtenzveig J."/>
            <person name="Gali K.K."/>
            <person name="Rubio J."/>
            <person name="Nadarajan N."/>
            <person name="Dolezel J."/>
            <person name="Bansal K.C."/>
            <person name="Xu X."/>
            <person name="Edwards D."/>
            <person name="Zhang G."/>
            <person name="Kahl G."/>
            <person name="Gil J."/>
            <person name="Singh K.B."/>
            <person name="Datta S.K."/>
            <person name="Jackson S.A."/>
            <person name="Wang J."/>
            <person name="Cook D.R."/>
        </authorList>
    </citation>
    <scope>NUCLEOTIDE SEQUENCE [LARGE SCALE GENOMIC DNA]</scope>
    <source>
        <strain evidence="2">cv. CDC Frontier</strain>
    </source>
</reference>
<dbReference type="KEGG" id="cam:101511907"/>
<dbReference type="RefSeq" id="XP_004486105.1">
    <property type="nucleotide sequence ID" value="XM_004486048.3"/>
</dbReference>
<gene>
    <name evidence="3" type="primary">LOC101511907</name>
</gene>
<dbReference type="AlphaFoldDB" id="A0A1S2XD40"/>
<dbReference type="SUPFAM" id="SSF81383">
    <property type="entry name" value="F-box domain"/>
    <property type="match status" value="1"/>
</dbReference>
<dbReference type="Proteomes" id="UP000087171">
    <property type="component" value="Chromosome Ca1"/>
</dbReference>
<reference evidence="3" key="2">
    <citation type="submission" date="2025-08" db="UniProtKB">
        <authorList>
            <consortium name="RefSeq"/>
        </authorList>
    </citation>
    <scope>IDENTIFICATION</scope>
    <source>
        <tissue evidence="3">Etiolated seedlings</tissue>
    </source>
</reference>
<dbReference type="PANTHER" id="PTHR31672">
    <property type="entry name" value="BNACNNG10540D PROTEIN"/>
    <property type="match status" value="1"/>
</dbReference>
<dbReference type="PaxDb" id="3827-XP_004486105.1"/>
<evidence type="ECO:0000313" key="2">
    <source>
        <dbReference type="Proteomes" id="UP000087171"/>
    </source>
</evidence>
<dbReference type="NCBIfam" id="TIGR01640">
    <property type="entry name" value="F_box_assoc_1"/>
    <property type="match status" value="1"/>
</dbReference>
<dbReference type="STRING" id="3827.A0A1S2XD40"/>
<organism evidence="2 3">
    <name type="scientific">Cicer arietinum</name>
    <name type="common">Chickpea</name>
    <name type="synonym">Garbanzo</name>
    <dbReference type="NCBI Taxonomy" id="3827"/>
    <lineage>
        <taxon>Eukaryota</taxon>
        <taxon>Viridiplantae</taxon>
        <taxon>Streptophyta</taxon>
        <taxon>Embryophyta</taxon>
        <taxon>Tracheophyta</taxon>
        <taxon>Spermatophyta</taxon>
        <taxon>Magnoliopsida</taxon>
        <taxon>eudicotyledons</taxon>
        <taxon>Gunneridae</taxon>
        <taxon>Pentapetalae</taxon>
        <taxon>rosids</taxon>
        <taxon>fabids</taxon>
        <taxon>Fabales</taxon>
        <taxon>Fabaceae</taxon>
        <taxon>Papilionoideae</taxon>
        <taxon>50 kb inversion clade</taxon>
        <taxon>NPAAA clade</taxon>
        <taxon>Hologalegina</taxon>
        <taxon>IRL clade</taxon>
        <taxon>Cicereae</taxon>
        <taxon>Cicer</taxon>
    </lineage>
</organism>
<dbReference type="GeneID" id="101511907"/>
<dbReference type="SMART" id="SM00256">
    <property type="entry name" value="FBOX"/>
    <property type="match status" value="1"/>
</dbReference>
<protein>
    <submittedName>
        <fullName evidence="3">F-box/kelch-repeat protein At3g23880-like</fullName>
    </submittedName>
</protein>
<dbReference type="PANTHER" id="PTHR31672:SF13">
    <property type="entry name" value="F-BOX PROTEIN CPR30-LIKE"/>
    <property type="match status" value="1"/>
</dbReference>
<accession>A0A1S2XD40</accession>
<dbReference type="CDD" id="cd22157">
    <property type="entry name" value="F-box_AtFBW1-like"/>
    <property type="match status" value="1"/>
</dbReference>
<evidence type="ECO:0000313" key="3">
    <source>
        <dbReference type="RefSeq" id="XP_004486105.1"/>
    </source>
</evidence>
<dbReference type="Pfam" id="PF08268">
    <property type="entry name" value="FBA_3"/>
    <property type="match status" value="1"/>
</dbReference>
<keyword evidence="2" id="KW-1185">Reference proteome</keyword>
<dbReference type="InterPro" id="IPR050796">
    <property type="entry name" value="SCF_F-box_component"/>
</dbReference>
<evidence type="ECO:0000259" key="1">
    <source>
        <dbReference type="PROSITE" id="PS50181"/>
    </source>
</evidence>
<dbReference type="PROSITE" id="PS50181">
    <property type="entry name" value="FBOX"/>
    <property type="match status" value="1"/>
</dbReference>